<name>A0ABW2DJ94_9BACT</name>
<dbReference type="EMBL" id="JBHSYQ010000003">
    <property type="protein sequence ID" value="MFC6996648.1"/>
    <property type="molecule type" value="Genomic_DNA"/>
</dbReference>
<comment type="caution">
    <text evidence="1">The sequence shown here is derived from an EMBL/GenBank/DDBJ whole genome shotgun (WGS) entry which is preliminary data.</text>
</comment>
<dbReference type="Proteomes" id="UP001596405">
    <property type="component" value="Unassembled WGS sequence"/>
</dbReference>
<gene>
    <name evidence="1" type="ORF">ACFQHR_03380</name>
</gene>
<evidence type="ECO:0008006" key="3">
    <source>
        <dbReference type="Google" id="ProtNLM"/>
    </source>
</evidence>
<reference evidence="2" key="1">
    <citation type="journal article" date="2019" name="Int. J. Syst. Evol. Microbiol.">
        <title>The Global Catalogue of Microorganisms (GCM) 10K type strain sequencing project: providing services to taxonomists for standard genome sequencing and annotation.</title>
        <authorList>
            <consortium name="The Broad Institute Genomics Platform"/>
            <consortium name="The Broad Institute Genome Sequencing Center for Infectious Disease"/>
            <person name="Wu L."/>
            <person name="Ma J."/>
        </authorList>
    </citation>
    <scope>NUCLEOTIDE SEQUENCE [LARGE SCALE GENOMIC DNA]</scope>
    <source>
        <strain evidence="2">CGMCC 4.7393</strain>
    </source>
</reference>
<sequence>MYVPFNELPPHSRIWVYQLSRPLTQEEEERMSRRLVDFVTEWSSHGNNLQASFEIRERHFLILATNEQVATASGCSIDKSVAFLRQLEQEFNVGFFDRTLVAFHQEGVVHTVPLPQMKKEVSEGALSPDTLYFNTLVATVGDLQNQWLVPAKNSWLARYF</sequence>
<protein>
    <recommendedName>
        <fullName evidence="3">ABC transporter ATPase</fullName>
    </recommendedName>
</protein>
<proteinExistence type="predicted"/>
<keyword evidence="2" id="KW-1185">Reference proteome</keyword>
<accession>A0ABW2DJ94</accession>
<dbReference type="RefSeq" id="WP_066622375.1">
    <property type="nucleotide sequence ID" value="NZ_JBHSYQ010000003.1"/>
</dbReference>
<organism evidence="1 2">
    <name type="scientific">Rufibacter roseus</name>
    <dbReference type="NCBI Taxonomy" id="1567108"/>
    <lineage>
        <taxon>Bacteria</taxon>
        <taxon>Pseudomonadati</taxon>
        <taxon>Bacteroidota</taxon>
        <taxon>Cytophagia</taxon>
        <taxon>Cytophagales</taxon>
        <taxon>Hymenobacteraceae</taxon>
        <taxon>Rufibacter</taxon>
    </lineage>
</organism>
<evidence type="ECO:0000313" key="1">
    <source>
        <dbReference type="EMBL" id="MFC6996648.1"/>
    </source>
</evidence>
<evidence type="ECO:0000313" key="2">
    <source>
        <dbReference type="Proteomes" id="UP001596405"/>
    </source>
</evidence>